<gene>
    <name evidence="2" type="ORF">GCM10022214_08660</name>
</gene>
<sequence>MQAGRQPQQRGHVQPVGVQRQRLGQAGAHPRAGGGARVRLPAQVHERNRRRGGRVENLAGLPVAFDQAHMHRLDLVRGDPRHAVEQFVVDRALDLDVLRDVNRRPGRQLLGVPDRALRRRKGHILNGGHQGKCFPGRGGFDFREE</sequence>
<reference evidence="3" key="1">
    <citation type="journal article" date="2019" name="Int. J. Syst. Evol. Microbiol.">
        <title>The Global Catalogue of Microorganisms (GCM) 10K type strain sequencing project: providing services to taxonomists for standard genome sequencing and annotation.</title>
        <authorList>
            <consortium name="The Broad Institute Genomics Platform"/>
            <consortium name="The Broad Institute Genome Sequencing Center for Infectious Disease"/>
            <person name="Wu L."/>
            <person name="Ma J."/>
        </authorList>
    </citation>
    <scope>NUCLEOTIDE SEQUENCE [LARGE SCALE GENOMIC DNA]</scope>
    <source>
        <strain evidence="3">JCM 16702</strain>
    </source>
</reference>
<feature type="compositionally biased region" description="Polar residues" evidence="1">
    <location>
        <begin position="1"/>
        <end position="11"/>
    </location>
</feature>
<name>A0ABP7V380_9ACTN</name>
<evidence type="ECO:0000313" key="3">
    <source>
        <dbReference type="Proteomes" id="UP001500683"/>
    </source>
</evidence>
<proteinExistence type="predicted"/>
<comment type="caution">
    <text evidence="2">The sequence shown here is derived from an EMBL/GenBank/DDBJ whole genome shotgun (WGS) entry which is preliminary data.</text>
</comment>
<protein>
    <submittedName>
        <fullName evidence="2">Uncharacterized protein</fullName>
    </submittedName>
</protein>
<accession>A0ABP7V380</accession>
<keyword evidence="3" id="KW-1185">Reference proteome</keyword>
<dbReference type="Proteomes" id="UP001500683">
    <property type="component" value="Unassembled WGS sequence"/>
</dbReference>
<dbReference type="EMBL" id="BAAAZG010000001">
    <property type="protein sequence ID" value="GAA4058596.1"/>
    <property type="molecule type" value="Genomic_DNA"/>
</dbReference>
<evidence type="ECO:0000313" key="2">
    <source>
        <dbReference type="EMBL" id="GAA4058596.1"/>
    </source>
</evidence>
<organism evidence="2 3">
    <name type="scientific">Actinomadura miaoliensis</name>
    <dbReference type="NCBI Taxonomy" id="430685"/>
    <lineage>
        <taxon>Bacteria</taxon>
        <taxon>Bacillati</taxon>
        <taxon>Actinomycetota</taxon>
        <taxon>Actinomycetes</taxon>
        <taxon>Streptosporangiales</taxon>
        <taxon>Thermomonosporaceae</taxon>
        <taxon>Actinomadura</taxon>
    </lineage>
</organism>
<evidence type="ECO:0000256" key="1">
    <source>
        <dbReference type="SAM" id="MobiDB-lite"/>
    </source>
</evidence>
<feature type="region of interest" description="Disordered" evidence="1">
    <location>
        <begin position="1"/>
        <end position="51"/>
    </location>
</feature>